<gene>
    <name evidence="6" type="ORF">NQZ67_24335</name>
</gene>
<evidence type="ECO:0000259" key="5">
    <source>
        <dbReference type="SMART" id="SM00479"/>
    </source>
</evidence>
<evidence type="ECO:0000313" key="7">
    <source>
        <dbReference type="Proteomes" id="UP001141950"/>
    </source>
</evidence>
<dbReference type="InterPro" id="IPR051274">
    <property type="entry name" value="3-5_Exoribonuclease"/>
</dbReference>
<keyword evidence="1" id="KW-0540">Nuclease</keyword>
<evidence type="ECO:0000256" key="4">
    <source>
        <dbReference type="SAM" id="MobiDB-lite"/>
    </source>
</evidence>
<evidence type="ECO:0000313" key="6">
    <source>
        <dbReference type="EMBL" id="MCR2807019.1"/>
    </source>
</evidence>
<dbReference type="AlphaFoldDB" id="A0A9X2SAS6"/>
<dbReference type="PANTHER" id="PTHR23044">
    <property type="entry name" value="3'-5' EXONUCLEASE ERI1-RELATED"/>
    <property type="match status" value="1"/>
</dbReference>
<dbReference type="SUPFAM" id="SSF53098">
    <property type="entry name" value="Ribonuclease H-like"/>
    <property type="match status" value="1"/>
</dbReference>
<dbReference type="InterPro" id="IPR036397">
    <property type="entry name" value="RNaseH_sf"/>
</dbReference>
<evidence type="ECO:0000256" key="1">
    <source>
        <dbReference type="ARBA" id="ARBA00022722"/>
    </source>
</evidence>
<feature type="region of interest" description="Disordered" evidence="4">
    <location>
        <begin position="244"/>
        <end position="303"/>
    </location>
</feature>
<keyword evidence="7" id="KW-1185">Reference proteome</keyword>
<evidence type="ECO:0000256" key="2">
    <source>
        <dbReference type="ARBA" id="ARBA00022801"/>
    </source>
</evidence>
<dbReference type="Gene3D" id="3.30.420.10">
    <property type="entry name" value="Ribonuclease H-like superfamily/Ribonuclease H"/>
    <property type="match status" value="1"/>
</dbReference>
<accession>A0A9X2SAS6</accession>
<proteinExistence type="predicted"/>
<reference evidence="6" key="1">
    <citation type="submission" date="2022-08" db="EMBL/GenBank/DDBJ databases">
        <title>The genomic sequence of strain Paenibacillus sp. SCIV0701.</title>
        <authorList>
            <person name="Zhao H."/>
        </authorList>
    </citation>
    <scope>NUCLEOTIDE SEQUENCE</scope>
    <source>
        <strain evidence="6">SCIV0701</strain>
    </source>
</reference>
<organism evidence="6 7">
    <name type="scientific">Paenibacillus soyae</name>
    <dbReference type="NCBI Taxonomy" id="2969249"/>
    <lineage>
        <taxon>Bacteria</taxon>
        <taxon>Bacillati</taxon>
        <taxon>Bacillota</taxon>
        <taxon>Bacilli</taxon>
        <taxon>Bacillales</taxon>
        <taxon>Paenibacillaceae</taxon>
        <taxon>Paenibacillus</taxon>
    </lineage>
</organism>
<feature type="domain" description="Exonuclease" evidence="5">
    <location>
        <begin position="2"/>
        <end position="180"/>
    </location>
</feature>
<evidence type="ECO:0000256" key="3">
    <source>
        <dbReference type="ARBA" id="ARBA00022839"/>
    </source>
</evidence>
<dbReference type="RefSeq" id="WP_257451097.1">
    <property type="nucleotide sequence ID" value="NZ_JANIPJ010000022.1"/>
</dbReference>
<dbReference type="InterPro" id="IPR013520">
    <property type="entry name" value="Ribonucl_H"/>
</dbReference>
<dbReference type="Pfam" id="PF00929">
    <property type="entry name" value="RNase_T"/>
    <property type="match status" value="1"/>
</dbReference>
<dbReference type="InterPro" id="IPR047201">
    <property type="entry name" value="ERI-1_3'hExo-like"/>
</dbReference>
<dbReference type="GO" id="GO:0003676">
    <property type="term" value="F:nucleic acid binding"/>
    <property type="evidence" value="ECO:0007669"/>
    <property type="project" value="InterPro"/>
</dbReference>
<feature type="compositionally biased region" description="Basic and acidic residues" evidence="4">
    <location>
        <begin position="288"/>
        <end position="297"/>
    </location>
</feature>
<dbReference type="GO" id="GO:0000175">
    <property type="term" value="F:3'-5'-RNA exonuclease activity"/>
    <property type="evidence" value="ECO:0007669"/>
    <property type="project" value="InterPro"/>
</dbReference>
<keyword evidence="2" id="KW-0378">Hydrolase</keyword>
<name>A0A9X2SAS6_9BACL</name>
<dbReference type="InterPro" id="IPR012337">
    <property type="entry name" value="RNaseH-like_sf"/>
</dbReference>
<dbReference type="SMART" id="SM00479">
    <property type="entry name" value="EXOIII"/>
    <property type="match status" value="1"/>
</dbReference>
<dbReference type="Proteomes" id="UP001141950">
    <property type="component" value="Unassembled WGS sequence"/>
</dbReference>
<sequence length="303" mass="34022">MDYIVLDIEFNGRKFASDLPMEVIEIGAVRLDASLNVVDEFTDFIKPVYFAKLNSFIQKKTGIPQESIDAAAGFPKVIRAFLAWLGKCEQPLLIAWGGEDLKRIVLDTRMHKMDDAYWLAIPCFDLLKGFLRVRGLTNDVSVEAALTDLGLSSEGSAHRALDDARMTADIFRKVYGQLDFSFVTHYKDQFTNAKERRLVKNAIRLLRSQKLEPTWESFAEHVLKDKVKLDDPRKEAELKSYFQAELEKKSAKPAHAGPKAKKDDRQEDGAADPASVQTTGIAGVTPNGREDDAREADGLQEQE</sequence>
<dbReference type="CDD" id="cd06133">
    <property type="entry name" value="ERI-1_3'hExo_like"/>
    <property type="match status" value="1"/>
</dbReference>
<keyword evidence="3 6" id="KW-0269">Exonuclease</keyword>
<protein>
    <submittedName>
        <fullName evidence="6">Exonuclease domain-containing protein</fullName>
    </submittedName>
</protein>
<dbReference type="PANTHER" id="PTHR23044:SF61">
    <property type="entry name" value="3'-5' EXORIBONUCLEASE 1-RELATED"/>
    <property type="match status" value="1"/>
</dbReference>
<dbReference type="EMBL" id="JANIPJ010000022">
    <property type="protein sequence ID" value="MCR2807019.1"/>
    <property type="molecule type" value="Genomic_DNA"/>
</dbReference>
<comment type="caution">
    <text evidence="6">The sequence shown here is derived from an EMBL/GenBank/DDBJ whole genome shotgun (WGS) entry which is preliminary data.</text>
</comment>